<dbReference type="EMBL" id="MN739646">
    <property type="protein sequence ID" value="QHT17900.1"/>
    <property type="molecule type" value="Genomic_DNA"/>
</dbReference>
<dbReference type="PANTHER" id="PTHR37490">
    <property type="entry name" value="EXPRESSED PROTEIN"/>
    <property type="match status" value="1"/>
</dbReference>
<evidence type="ECO:0008006" key="2">
    <source>
        <dbReference type="Google" id="ProtNLM"/>
    </source>
</evidence>
<organism evidence="1">
    <name type="scientific">viral metagenome</name>
    <dbReference type="NCBI Taxonomy" id="1070528"/>
    <lineage>
        <taxon>unclassified sequences</taxon>
        <taxon>metagenomes</taxon>
        <taxon>organismal metagenomes</taxon>
    </lineage>
</organism>
<sequence>MSKMQSNINIIVSRYQRNTDWTEKFQRSYKDVSVLVYDKENPENPYNVPVNKGNEASTYLKYILDHYDTLPEWNYFIHDEEFAWHHRGSVVDLLQEALDSNLEYYNVNEYAYFDSDITDHERYEQLCEWWETYLEDYCPMKNLPRANWFYGYRGGAQFLIHKHRILQYPLDFYNRLYTWILESEYGRMPGFYFEWTWHVFWDIYPNMKKRL</sequence>
<dbReference type="PANTHER" id="PTHR37490:SF2">
    <property type="match status" value="1"/>
</dbReference>
<dbReference type="InterPro" id="IPR021838">
    <property type="entry name" value="DUF3431"/>
</dbReference>
<reference evidence="1" key="1">
    <citation type="journal article" date="2020" name="Nature">
        <title>Giant virus diversity and host interactions through global metagenomics.</title>
        <authorList>
            <person name="Schulz F."/>
            <person name="Roux S."/>
            <person name="Paez-Espino D."/>
            <person name="Jungbluth S."/>
            <person name="Walsh D.A."/>
            <person name="Denef V.J."/>
            <person name="McMahon K.D."/>
            <person name="Konstantinidis K.T."/>
            <person name="Eloe-Fadrosh E.A."/>
            <person name="Kyrpides N.C."/>
            <person name="Woyke T."/>
        </authorList>
    </citation>
    <scope>NUCLEOTIDE SEQUENCE</scope>
    <source>
        <strain evidence="1">GVMAG-M-3300023174-3</strain>
    </source>
</reference>
<evidence type="ECO:0000313" key="1">
    <source>
        <dbReference type="EMBL" id="QHT17900.1"/>
    </source>
</evidence>
<dbReference type="AlphaFoldDB" id="A0A6C0DNX2"/>
<name>A0A6C0DNX2_9ZZZZ</name>
<proteinExistence type="predicted"/>
<accession>A0A6C0DNX2</accession>
<protein>
    <recommendedName>
        <fullName evidence="2">Glycosyltransferase</fullName>
    </recommendedName>
</protein>
<dbReference type="Pfam" id="PF11913">
    <property type="entry name" value="DUF3431"/>
    <property type="match status" value="1"/>
</dbReference>